<dbReference type="InterPro" id="IPR029044">
    <property type="entry name" value="Nucleotide-diphossugar_trans"/>
</dbReference>
<dbReference type="SUPFAM" id="SSF53448">
    <property type="entry name" value="Nucleotide-diphospho-sugar transferases"/>
    <property type="match status" value="1"/>
</dbReference>
<evidence type="ECO:0008006" key="7">
    <source>
        <dbReference type="Google" id="ProtNLM"/>
    </source>
</evidence>
<protein>
    <recommendedName>
        <fullName evidence="7">Glycosyltransferase family 15 protein</fullName>
    </recommendedName>
</protein>
<dbReference type="Pfam" id="PF01793">
    <property type="entry name" value="Glyco_transf_15"/>
    <property type="match status" value="1"/>
</dbReference>
<dbReference type="PANTHER" id="PTHR31121">
    <property type="entry name" value="ALPHA-1,2 MANNOSYLTRANSFERASE KTR1"/>
    <property type="match status" value="1"/>
</dbReference>
<name>A0A4S4N4E8_9APHY</name>
<reference evidence="5 6" key="1">
    <citation type="submission" date="2019-02" db="EMBL/GenBank/DDBJ databases">
        <title>Genome sequencing of the rare red list fungi Antrodiella citrinella (Flaviporus citrinellus).</title>
        <authorList>
            <person name="Buettner E."/>
            <person name="Kellner H."/>
        </authorList>
    </citation>
    <scope>NUCLEOTIDE SEQUENCE [LARGE SCALE GENOMIC DNA]</scope>
    <source>
        <strain evidence="5 6">DSM 108506</strain>
    </source>
</reference>
<accession>A0A4S4N4E8</accession>
<dbReference type="GO" id="GO:0016020">
    <property type="term" value="C:membrane"/>
    <property type="evidence" value="ECO:0007669"/>
    <property type="project" value="InterPro"/>
</dbReference>
<evidence type="ECO:0000256" key="3">
    <source>
        <dbReference type="PIRSR" id="PIRSR018153-1"/>
    </source>
</evidence>
<dbReference type="FunFam" id="3.90.550.10:FF:000051">
    <property type="entry name" value="Alpha-1,2-mannosyltransferase (Ktr4)"/>
    <property type="match status" value="1"/>
</dbReference>
<dbReference type="EMBL" id="SGPM01000002">
    <property type="protein sequence ID" value="THH33926.1"/>
    <property type="molecule type" value="Genomic_DNA"/>
</dbReference>
<evidence type="ECO:0000313" key="6">
    <source>
        <dbReference type="Proteomes" id="UP000308730"/>
    </source>
</evidence>
<dbReference type="GO" id="GO:0000026">
    <property type="term" value="F:alpha-1,2-mannosyltransferase activity"/>
    <property type="evidence" value="ECO:0007669"/>
    <property type="project" value="TreeGrafter"/>
</dbReference>
<gene>
    <name evidence="5" type="ORF">EUX98_g242</name>
</gene>
<evidence type="ECO:0000256" key="2">
    <source>
        <dbReference type="ARBA" id="ARBA00022679"/>
    </source>
</evidence>
<evidence type="ECO:0000313" key="5">
    <source>
        <dbReference type="EMBL" id="THH33926.1"/>
    </source>
</evidence>
<keyword evidence="2" id="KW-0808">Transferase</keyword>
<comment type="caution">
    <text evidence="5">The sequence shown here is derived from an EMBL/GenBank/DDBJ whole genome shotgun (WGS) entry which is preliminary data.</text>
</comment>
<proteinExistence type="inferred from homology"/>
<feature type="chain" id="PRO_5020922375" description="Glycosyltransferase family 15 protein" evidence="4">
    <location>
        <begin position="24"/>
        <end position="380"/>
    </location>
</feature>
<dbReference type="AlphaFoldDB" id="A0A4S4N4E8"/>
<dbReference type="PIRSF" id="PIRSF018153">
    <property type="entry name" value="Glyco_trans_15"/>
    <property type="match status" value="1"/>
</dbReference>
<evidence type="ECO:0000256" key="1">
    <source>
        <dbReference type="ARBA" id="ARBA00007677"/>
    </source>
</evidence>
<dbReference type="InterPro" id="IPR002685">
    <property type="entry name" value="Glyco_trans_15"/>
</dbReference>
<evidence type="ECO:0000256" key="4">
    <source>
        <dbReference type="SAM" id="SignalP"/>
    </source>
</evidence>
<feature type="active site" description="Nucleophile" evidence="3">
    <location>
        <position position="281"/>
    </location>
</feature>
<dbReference type="GO" id="GO:0000032">
    <property type="term" value="P:cell wall mannoprotein biosynthetic process"/>
    <property type="evidence" value="ECO:0007669"/>
    <property type="project" value="TreeGrafter"/>
</dbReference>
<dbReference type="GO" id="GO:0005794">
    <property type="term" value="C:Golgi apparatus"/>
    <property type="evidence" value="ECO:0007669"/>
    <property type="project" value="TreeGrafter"/>
</dbReference>
<keyword evidence="4" id="KW-0732">Signal</keyword>
<sequence length="380" mass="44490">MMTPMRYVVLVLGIIISLHFILSFSHEDYGRATSISRITTQFKGVSGPRVAGGAPEEYYTHGGGADAEGRRANAAFVILARNGDLQGISSSVKQMEDRFNKKFKYPYVFLNEEPFSEKFKRQINNIISSTAEFGLIPHDHWYQPDTIDEEKASKARQAMVKGNVIYGGSVPYRNMCRYNSGFFYRHELLQKYKYYWRIEPDVMFYCDIDYDPFLLMQDQNKTYGFTVSLYEYPETIASLWSTVKEFIQENQELLSPDNAMSFISDDHGETYNRCHFWSNFEIADLDLWRGEAYTKFFDHLDEKGGFYYERWGDAPVHSIGAALFSRKDQIHFFNDIGYKHNPFQHCPQGDAHTRGKCWCDPKENFDYEWYSCLKRYDSMF</sequence>
<dbReference type="Gene3D" id="3.90.550.10">
    <property type="entry name" value="Spore Coat Polysaccharide Biosynthesis Protein SpsA, Chain A"/>
    <property type="match status" value="1"/>
</dbReference>
<keyword evidence="6" id="KW-1185">Reference proteome</keyword>
<comment type="similarity">
    <text evidence="1">Belongs to the glycosyltransferase 15 family.</text>
</comment>
<feature type="signal peptide" evidence="4">
    <location>
        <begin position="1"/>
        <end position="23"/>
    </location>
</feature>
<dbReference type="OrthoDB" id="439943at2759"/>
<dbReference type="GO" id="GO:0006487">
    <property type="term" value="P:protein N-linked glycosylation"/>
    <property type="evidence" value="ECO:0007669"/>
    <property type="project" value="TreeGrafter"/>
</dbReference>
<dbReference type="Proteomes" id="UP000308730">
    <property type="component" value="Unassembled WGS sequence"/>
</dbReference>
<organism evidence="5 6">
    <name type="scientific">Antrodiella citrinella</name>
    <dbReference type="NCBI Taxonomy" id="2447956"/>
    <lineage>
        <taxon>Eukaryota</taxon>
        <taxon>Fungi</taxon>
        <taxon>Dikarya</taxon>
        <taxon>Basidiomycota</taxon>
        <taxon>Agaricomycotina</taxon>
        <taxon>Agaricomycetes</taxon>
        <taxon>Polyporales</taxon>
        <taxon>Steccherinaceae</taxon>
        <taxon>Antrodiella</taxon>
    </lineage>
</organism>
<dbReference type="PANTHER" id="PTHR31121:SF6">
    <property type="entry name" value="ALPHA-1,2 MANNOSYLTRANSFERASE KTR1"/>
    <property type="match status" value="1"/>
</dbReference>